<accession>A0ABD1W5W0</accession>
<comment type="caution">
    <text evidence="1">The sequence shown here is derived from an EMBL/GenBank/DDBJ whole genome shotgun (WGS) entry which is preliminary data.</text>
</comment>
<proteinExistence type="predicted"/>
<gene>
    <name evidence="1" type="ORF">Fot_14270</name>
</gene>
<protein>
    <submittedName>
        <fullName evidence="1">Uncharacterized protein</fullName>
    </submittedName>
</protein>
<organism evidence="1 2">
    <name type="scientific">Forsythia ovata</name>
    <dbReference type="NCBI Taxonomy" id="205694"/>
    <lineage>
        <taxon>Eukaryota</taxon>
        <taxon>Viridiplantae</taxon>
        <taxon>Streptophyta</taxon>
        <taxon>Embryophyta</taxon>
        <taxon>Tracheophyta</taxon>
        <taxon>Spermatophyta</taxon>
        <taxon>Magnoliopsida</taxon>
        <taxon>eudicotyledons</taxon>
        <taxon>Gunneridae</taxon>
        <taxon>Pentapetalae</taxon>
        <taxon>asterids</taxon>
        <taxon>lamiids</taxon>
        <taxon>Lamiales</taxon>
        <taxon>Oleaceae</taxon>
        <taxon>Forsythieae</taxon>
        <taxon>Forsythia</taxon>
    </lineage>
</organism>
<dbReference type="AlphaFoldDB" id="A0ABD1W5W0"/>
<keyword evidence="2" id="KW-1185">Reference proteome</keyword>
<name>A0ABD1W5W0_9LAMI</name>
<evidence type="ECO:0000313" key="1">
    <source>
        <dbReference type="EMBL" id="KAL2545037.1"/>
    </source>
</evidence>
<sequence>MDGGRLLDDEMDDGAFGDDFTYELEDMGQSTLLLYSGGIILVYPNYAQTTPLRDKETSQKQKNGHSAVKKDLELQDALITPTYKFMEYLWYACCIGRDDIESWYS</sequence>
<evidence type="ECO:0000313" key="2">
    <source>
        <dbReference type="Proteomes" id="UP001604277"/>
    </source>
</evidence>
<dbReference type="EMBL" id="JBFOLJ010000004">
    <property type="protein sequence ID" value="KAL2545037.1"/>
    <property type="molecule type" value="Genomic_DNA"/>
</dbReference>
<dbReference type="Proteomes" id="UP001604277">
    <property type="component" value="Unassembled WGS sequence"/>
</dbReference>
<reference evidence="2" key="1">
    <citation type="submission" date="2024-07" db="EMBL/GenBank/DDBJ databases">
        <title>Two chromosome-level genome assemblies of Korean endemic species Abeliophyllum distichum and Forsythia ovata (Oleaceae).</title>
        <authorList>
            <person name="Jang H."/>
        </authorList>
    </citation>
    <scope>NUCLEOTIDE SEQUENCE [LARGE SCALE GENOMIC DNA]</scope>
</reference>